<sequence length="162" mass="18239">MRTKHTETNNYQAKLDFYVVNSDSAFQDLVVLPITQTSKFLRDDLLESLLAKVLTFLLTASIVNQIQTIALREGSTNSIARIITPGFFQLITVVILVRLSTLLSLLQRTLLRVSFLLKVLSINQTLVYNLSQILKTVSALIVLQLSSEQIYDQVSKSTITQH</sequence>
<organism evidence="2 3">
    <name type="scientific">Ichthyophthirius multifiliis</name>
    <name type="common">White spot disease agent</name>
    <name type="synonym">Ich</name>
    <dbReference type="NCBI Taxonomy" id="5932"/>
    <lineage>
        <taxon>Eukaryota</taxon>
        <taxon>Sar</taxon>
        <taxon>Alveolata</taxon>
        <taxon>Ciliophora</taxon>
        <taxon>Intramacronucleata</taxon>
        <taxon>Oligohymenophorea</taxon>
        <taxon>Hymenostomatida</taxon>
        <taxon>Ophryoglenina</taxon>
        <taxon>Ichthyophthirius</taxon>
    </lineage>
</organism>
<keyword evidence="1" id="KW-0472">Membrane</keyword>
<protein>
    <submittedName>
        <fullName evidence="2">Uncharacterized protein</fullName>
    </submittedName>
</protein>
<dbReference type="InParanoid" id="G0R455"/>
<keyword evidence="1" id="KW-1133">Transmembrane helix</keyword>
<dbReference type="RefSeq" id="XP_004025207.1">
    <property type="nucleotide sequence ID" value="XM_004025158.1"/>
</dbReference>
<keyword evidence="1" id="KW-0812">Transmembrane</keyword>
<feature type="transmembrane region" description="Helical" evidence="1">
    <location>
        <begin position="49"/>
        <end position="67"/>
    </location>
</feature>
<gene>
    <name evidence="2" type="ORF">IMG5_189850</name>
</gene>
<dbReference type="AlphaFoldDB" id="G0R455"/>
<proteinExistence type="predicted"/>
<evidence type="ECO:0000313" key="2">
    <source>
        <dbReference type="EMBL" id="EGR27755.1"/>
    </source>
</evidence>
<dbReference type="EMBL" id="GL984326">
    <property type="protein sequence ID" value="EGR27755.1"/>
    <property type="molecule type" value="Genomic_DNA"/>
</dbReference>
<dbReference type="Proteomes" id="UP000008983">
    <property type="component" value="Unassembled WGS sequence"/>
</dbReference>
<keyword evidence="3" id="KW-1185">Reference proteome</keyword>
<evidence type="ECO:0000313" key="3">
    <source>
        <dbReference type="Proteomes" id="UP000008983"/>
    </source>
</evidence>
<name>G0R455_ICHMU</name>
<accession>G0R455</accession>
<reference evidence="2 3" key="1">
    <citation type="submission" date="2011-07" db="EMBL/GenBank/DDBJ databases">
        <authorList>
            <person name="Coyne R."/>
            <person name="Brami D."/>
            <person name="Johnson J."/>
            <person name="Hostetler J."/>
            <person name="Hannick L."/>
            <person name="Clark T."/>
            <person name="Cassidy-Hanley D."/>
            <person name="Inman J."/>
        </authorList>
    </citation>
    <scope>NUCLEOTIDE SEQUENCE [LARGE SCALE GENOMIC DNA]</scope>
    <source>
        <strain evidence="2 3">G5</strain>
    </source>
</reference>
<dbReference type="GeneID" id="14903824"/>
<evidence type="ECO:0000256" key="1">
    <source>
        <dbReference type="SAM" id="Phobius"/>
    </source>
</evidence>
<feature type="transmembrane region" description="Helical" evidence="1">
    <location>
        <begin position="87"/>
        <end position="106"/>
    </location>
</feature>